<evidence type="ECO:0000313" key="7">
    <source>
        <dbReference type="EMBL" id="MDY7227348.1"/>
    </source>
</evidence>
<dbReference type="RefSeq" id="WP_321546075.1">
    <property type="nucleotide sequence ID" value="NZ_JAXIVS010000004.1"/>
</dbReference>
<evidence type="ECO:0000256" key="5">
    <source>
        <dbReference type="SAM" id="MobiDB-lite"/>
    </source>
</evidence>
<evidence type="ECO:0000256" key="3">
    <source>
        <dbReference type="ARBA" id="ARBA00022777"/>
    </source>
</evidence>
<keyword evidence="4" id="KW-0067">ATP-binding</keyword>
<proteinExistence type="predicted"/>
<evidence type="ECO:0000256" key="1">
    <source>
        <dbReference type="ARBA" id="ARBA00022679"/>
    </source>
</evidence>
<dbReference type="Proteomes" id="UP001291309">
    <property type="component" value="Unassembled WGS sequence"/>
</dbReference>
<reference evidence="7 8" key="1">
    <citation type="submission" date="2023-12" db="EMBL/GenBank/DDBJ databases">
        <title>the genome sequence of Hyalangium sp. s54d21.</title>
        <authorList>
            <person name="Zhang X."/>
        </authorList>
    </citation>
    <scope>NUCLEOTIDE SEQUENCE [LARGE SCALE GENOMIC DNA]</scope>
    <source>
        <strain evidence="8">s54d21</strain>
    </source>
</reference>
<accession>A0ABU5H1M2</accession>
<evidence type="ECO:0000313" key="8">
    <source>
        <dbReference type="Proteomes" id="UP001291309"/>
    </source>
</evidence>
<evidence type="ECO:0000256" key="2">
    <source>
        <dbReference type="ARBA" id="ARBA00022741"/>
    </source>
</evidence>
<dbReference type="PANTHER" id="PTHR43289">
    <property type="entry name" value="MITOGEN-ACTIVATED PROTEIN KINASE KINASE KINASE 20-RELATED"/>
    <property type="match status" value="1"/>
</dbReference>
<keyword evidence="3 7" id="KW-0418">Kinase</keyword>
<evidence type="ECO:0000256" key="4">
    <source>
        <dbReference type="ARBA" id="ARBA00022840"/>
    </source>
</evidence>
<dbReference type="Gene3D" id="3.30.200.20">
    <property type="entry name" value="Phosphorylase Kinase, domain 1"/>
    <property type="match status" value="1"/>
</dbReference>
<dbReference type="PANTHER" id="PTHR43289:SF6">
    <property type="entry name" value="SERINE_THREONINE-PROTEIN KINASE NEKL-3"/>
    <property type="match status" value="1"/>
</dbReference>
<protein>
    <submittedName>
        <fullName evidence="7">Protein kinase</fullName>
    </submittedName>
</protein>
<dbReference type="SUPFAM" id="SSF56112">
    <property type="entry name" value="Protein kinase-like (PK-like)"/>
    <property type="match status" value="1"/>
</dbReference>
<dbReference type="Pfam" id="PF00069">
    <property type="entry name" value="Pkinase"/>
    <property type="match status" value="1"/>
</dbReference>
<feature type="domain" description="Protein kinase" evidence="6">
    <location>
        <begin position="23"/>
        <end position="309"/>
    </location>
</feature>
<comment type="caution">
    <text evidence="7">The sequence shown here is derived from an EMBL/GenBank/DDBJ whole genome shotgun (WGS) entry which is preliminary data.</text>
</comment>
<keyword evidence="8" id="KW-1185">Reference proteome</keyword>
<gene>
    <name evidence="7" type="ORF">SYV04_13130</name>
</gene>
<feature type="region of interest" description="Disordered" evidence="5">
    <location>
        <begin position="320"/>
        <end position="353"/>
    </location>
</feature>
<dbReference type="PROSITE" id="PS50011">
    <property type="entry name" value="PROTEIN_KINASE_DOM"/>
    <property type="match status" value="1"/>
</dbReference>
<dbReference type="SMART" id="SM00220">
    <property type="entry name" value="S_TKc"/>
    <property type="match status" value="1"/>
</dbReference>
<dbReference type="InterPro" id="IPR011009">
    <property type="entry name" value="Kinase-like_dom_sf"/>
</dbReference>
<dbReference type="GO" id="GO:0016301">
    <property type="term" value="F:kinase activity"/>
    <property type="evidence" value="ECO:0007669"/>
    <property type="project" value="UniProtKB-KW"/>
</dbReference>
<feature type="region of interest" description="Disordered" evidence="5">
    <location>
        <begin position="1"/>
        <end position="20"/>
    </location>
</feature>
<evidence type="ECO:0000259" key="6">
    <source>
        <dbReference type="PROSITE" id="PS50011"/>
    </source>
</evidence>
<keyword evidence="1" id="KW-0808">Transferase</keyword>
<name>A0ABU5H1M2_9BACT</name>
<keyword evidence="2" id="KW-0547">Nucleotide-binding</keyword>
<sequence>MESSAPPELNPTALPPGTRVGSWQVKGWGGRGTYGTVYRAVKAEGEAGGLAALKLAIHWHDARFEREVELLGRIHHPHVPRLLGHGRWRHPSGVTYPYLVMEWVEGIPLYEWAVASNPSSRQALALLAQVARALEATHAVGGVHRDVKGENVLVRRADDQAFLLDFGAGHCAGSATLTHEVLPPGTPAYRSPEAWRFAQRYFRLPNAHYAVQPADDVFALGVTAWRLVTDRYPPPTDPGEEGASRCWYQEGGLSQSPRALNPRVEARLEALILRMLSVRPQARGTARELAEALELTAAQAGPEADVPLFDLEALGRSKAPTEKAVAPLPPPGEPKAKRVPGRGGAEARVSAERREAERARATTEQVAAREPVWPWFGAGLAAALGLLLTGELCASGLRRLEAEQHPVAQEEPDAGERDGGVVGLADTVPAATMAELKEPSHGDPIGLPMPESPFRAQRRAPHCRPPLEAAINDGCWIRLADVKPPCRDMGYEWKGSCYLPSYQPPRAPTSERP</sequence>
<organism evidence="7 8">
    <name type="scientific">Hyalangium rubrum</name>
    <dbReference type="NCBI Taxonomy" id="3103134"/>
    <lineage>
        <taxon>Bacteria</taxon>
        <taxon>Pseudomonadati</taxon>
        <taxon>Myxococcota</taxon>
        <taxon>Myxococcia</taxon>
        <taxon>Myxococcales</taxon>
        <taxon>Cystobacterineae</taxon>
        <taxon>Archangiaceae</taxon>
        <taxon>Hyalangium</taxon>
    </lineage>
</organism>
<dbReference type="CDD" id="cd14014">
    <property type="entry name" value="STKc_PknB_like"/>
    <property type="match status" value="1"/>
</dbReference>
<dbReference type="EMBL" id="JAXIVS010000004">
    <property type="protein sequence ID" value="MDY7227348.1"/>
    <property type="molecule type" value="Genomic_DNA"/>
</dbReference>
<dbReference type="InterPro" id="IPR000719">
    <property type="entry name" value="Prot_kinase_dom"/>
</dbReference>
<dbReference type="Gene3D" id="1.10.510.10">
    <property type="entry name" value="Transferase(Phosphotransferase) domain 1"/>
    <property type="match status" value="1"/>
</dbReference>